<comment type="caution">
    <text evidence="6">Lacks conserved residue(s) required for the propagation of feature annotation.</text>
</comment>
<dbReference type="EMBL" id="DF820486">
    <property type="protein sequence ID" value="GAK30514.1"/>
    <property type="molecule type" value="Genomic_DNA"/>
</dbReference>
<evidence type="ECO:0000313" key="8">
    <source>
        <dbReference type="EMBL" id="GAK30514.1"/>
    </source>
</evidence>
<dbReference type="InterPro" id="IPR023267">
    <property type="entry name" value="RCMT"/>
</dbReference>
<keyword evidence="3 6" id="KW-0808">Transferase</keyword>
<evidence type="ECO:0000256" key="6">
    <source>
        <dbReference type="PROSITE-ProRule" id="PRU01023"/>
    </source>
</evidence>
<sequence>MIEQLPAAFKERYQALLGSEYSAFLAAYEKPISKAFRLNPLKANVTLYDTQVTGTVPWSRFGRLGAVNGHSVDHTNGVIYSQEPSAQYVGEVAQPKPGERVLDLAAAPGGKTTHLASFMQQAGLLVSNEIFRKRAQILSENVERFGVRNALVTNHAPAELAKHFPAYFDKIILDAPCSGEGMFRKDPAAIQYWHPGYPAENASRQREILQATLKMLKPGGELIYSTCTFAPEEDEQIIAWLLNEYPALQLIPLDKPAQIDDGRPAWADGNPVLAGTARLFPQHLDGEGHFVAKLRLSPDADNVIKEPKLAQSNLTKEQRRLWDAFKTVNMPDYDEPVLLAFGDQIYALPVGTPELKGLQVLRAGLHLGTVKKNRFEPSLALALAFHPDAFTNRYTVDQDEWAKYVHGDTFMLKDFKDQKYANGWYLLEINGNGTGFGKLVDGQMKNFYPKGLRFQVRATQKSLADDMY</sequence>
<dbReference type="Pfam" id="PF13636">
    <property type="entry name" value="Methyltranf_PUA"/>
    <property type="match status" value="1"/>
</dbReference>
<dbReference type="CDD" id="cd21147">
    <property type="entry name" value="RsmF_methylt_CTD1"/>
    <property type="match status" value="1"/>
</dbReference>
<feature type="domain" description="SAM-dependent MTase RsmB/NOP-type" evidence="7">
    <location>
        <begin position="1"/>
        <end position="297"/>
    </location>
</feature>
<dbReference type="Pfam" id="PF01189">
    <property type="entry name" value="Methyltr_RsmB-F"/>
    <property type="match status" value="1"/>
</dbReference>
<accession>A0A069CSQ8</accession>
<evidence type="ECO:0000256" key="2">
    <source>
        <dbReference type="ARBA" id="ARBA00022603"/>
    </source>
</evidence>
<dbReference type="eggNOG" id="COG0144">
    <property type="taxonomic scope" value="Bacteria"/>
</dbReference>
<protein>
    <submittedName>
        <fullName evidence="8">tRNA/rRNA methyltransferase</fullName>
    </submittedName>
</protein>
<dbReference type="STRING" id="1329250.WOSG25_031110"/>
<dbReference type="AlphaFoldDB" id="A0A069CSQ8"/>
<dbReference type="InterPro" id="IPR027391">
    <property type="entry name" value="Nol1_Nop2_Fmu_2"/>
</dbReference>
<gene>
    <name evidence="8" type="ORF">WOSG25_031110</name>
</gene>
<dbReference type="PRINTS" id="PR02008">
    <property type="entry name" value="RCMTFAMILY"/>
</dbReference>
<dbReference type="Gene3D" id="3.40.50.150">
    <property type="entry name" value="Vaccinia Virus protein VP39"/>
    <property type="match status" value="1"/>
</dbReference>
<dbReference type="PANTHER" id="PTHR22807">
    <property type="entry name" value="NOP2 YEAST -RELATED NOL1/NOP2/FMU SUN DOMAIN-CONTAINING"/>
    <property type="match status" value="1"/>
</dbReference>
<evidence type="ECO:0000256" key="5">
    <source>
        <dbReference type="ARBA" id="ARBA00022884"/>
    </source>
</evidence>
<dbReference type="InterPro" id="IPR001678">
    <property type="entry name" value="MeTrfase_RsmB-F_NOP2_dom"/>
</dbReference>
<dbReference type="GO" id="GO:0008173">
    <property type="term" value="F:RNA methyltransferase activity"/>
    <property type="evidence" value="ECO:0007669"/>
    <property type="project" value="InterPro"/>
</dbReference>
<proteinExistence type="inferred from homology"/>
<feature type="binding site" evidence="6">
    <location>
        <position position="129"/>
    </location>
    <ligand>
        <name>S-adenosyl-L-methionine</name>
        <dbReference type="ChEBI" id="CHEBI:59789"/>
    </ligand>
</feature>
<dbReference type="Proteomes" id="UP000030643">
    <property type="component" value="Unassembled WGS sequence"/>
</dbReference>
<dbReference type="GO" id="GO:0003723">
    <property type="term" value="F:RNA binding"/>
    <property type="evidence" value="ECO:0007669"/>
    <property type="project" value="UniProtKB-UniRule"/>
</dbReference>
<evidence type="ECO:0000256" key="1">
    <source>
        <dbReference type="ARBA" id="ARBA00022490"/>
    </source>
</evidence>
<reference evidence="9" key="1">
    <citation type="journal article" date="2014" name="Genome Announc.">
        <title>Draft genome sequence of Weissella oryzae SG25T, isolated from fermented rice grains.</title>
        <authorList>
            <person name="Tanizawa Y."/>
            <person name="Fujisawa T."/>
            <person name="Mochizuki T."/>
            <person name="Kaminuma E."/>
            <person name="Suzuki Y."/>
            <person name="Nakamura Y."/>
            <person name="Tohno M."/>
        </authorList>
    </citation>
    <scope>NUCLEOTIDE SEQUENCE [LARGE SCALE GENOMIC DNA]</scope>
    <source>
        <strain evidence="9">DSM 25784 / JCM 18191 / LMG 30913 / SG25</strain>
    </source>
</reference>
<keyword evidence="4 6" id="KW-0949">S-adenosyl-L-methionine</keyword>
<dbReference type="InterPro" id="IPR029063">
    <property type="entry name" value="SAM-dependent_MTases_sf"/>
</dbReference>
<dbReference type="CDD" id="cd02440">
    <property type="entry name" value="AdoMet_MTases"/>
    <property type="match status" value="1"/>
</dbReference>
<dbReference type="SUPFAM" id="SSF53335">
    <property type="entry name" value="S-adenosyl-L-methionine-dependent methyltransferases"/>
    <property type="match status" value="1"/>
</dbReference>
<evidence type="ECO:0000313" key="9">
    <source>
        <dbReference type="Proteomes" id="UP000030643"/>
    </source>
</evidence>
<dbReference type="Gene3D" id="3.30.70.1170">
    <property type="entry name" value="Sun protein, domain 3"/>
    <property type="match status" value="1"/>
</dbReference>
<dbReference type="InterPro" id="IPR031341">
    <property type="entry name" value="Methyltr_RsmF_N"/>
</dbReference>
<comment type="similarity">
    <text evidence="6">Belongs to the class I-like SAM-binding methyltransferase superfamily. RsmB/NOP family.</text>
</comment>
<dbReference type="PANTHER" id="PTHR22807:SF30">
    <property type="entry name" value="28S RRNA (CYTOSINE(4447)-C(5))-METHYLTRANSFERASE-RELATED"/>
    <property type="match status" value="1"/>
</dbReference>
<dbReference type="GO" id="GO:0001510">
    <property type="term" value="P:RNA methylation"/>
    <property type="evidence" value="ECO:0007669"/>
    <property type="project" value="InterPro"/>
</dbReference>
<keyword evidence="5 6" id="KW-0694">RNA-binding</keyword>
<keyword evidence="9" id="KW-1185">Reference proteome</keyword>
<dbReference type="InterPro" id="IPR031340">
    <property type="entry name" value="RsmF_methylt_CI"/>
</dbReference>
<dbReference type="eggNOG" id="COG3270">
    <property type="taxonomic scope" value="Bacteria"/>
</dbReference>
<organism evidence="8 9">
    <name type="scientific">Weissella oryzae (strain DSM 25784 / JCM 18191 / LMG 30913 / SG25)</name>
    <dbReference type="NCBI Taxonomy" id="1329250"/>
    <lineage>
        <taxon>Bacteria</taxon>
        <taxon>Bacillati</taxon>
        <taxon>Bacillota</taxon>
        <taxon>Bacilli</taxon>
        <taxon>Lactobacillales</taxon>
        <taxon>Lactobacillaceae</taxon>
        <taxon>Weissella</taxon>
    </lineage>
</organism>
<name>A0A069CSQ8_WEIOS</name>
<evidence type="ECO:0000256" key="3">
    <source>
        <dbReference type="ARBA" id="ARBA00022679"/>
    </source>
</evidence>
<keyword evidence="1" id="KW-0963">Cytoplasm</keyword>
<dbReference type="Pfam" id="PF17126">
    <property type="entry name" value="RsmF_methylt_CI"/>
    <property type="match status" value="1"/>
</dbReference>
<dbReference type="Gene3D" id="2.30.130.60">
    <property type="match status" value="1"/>
</dbReference>
<feature type="binding site" evidence="6">
    <location>
        <position position="174"/>
    </location>
    <ligand>
        <name>S-adenosyl-L-methionine</name>
        <dbReference type="ChEBI" id="CHEBI:59789"/>
    </ligand>
</feature>
<feature type="active site" description="Nucleophile" evidence="6">
    <location>
        <position position="227"/>
    </location>
</feature>
<evidence type="ECO:0000256" key="4">
    <source>
        <dbReference type="ARBA" id="ARBA00022691"/>
    </source>
</evidence>
<dbReference type="InterPro" id="IPR049560">
    <property type="entry name" value="MeTrfase_RsmB-F_NOP2_cat"/>
</dbReference>
<dbReference type="OrthoDB" id="9810297at2"/>
<dbReference type="PROSITE" id="PS51686">
    <property type="entry name" value="SAM_MT_RSMB_NOP"/>
    <property type="match status" value="1"/>
</dbReference>
<evidence type="ECO:0000259" key="7">
    <source>
        <dbReference type="PROSITE" id="PS51686"/>
    </source>
</evidence>
<keyword evidence="2 6" id="KW-0489">Methyltransferase</keyword>
<feature type="binding site" evidence="6">
    <location>
        <begin position="105"/>
        <end position="111"/>
    </location>
    <ligand>
        <name>S-adenosyl-L-methionine</name>
        <dbReference type="ChEBI" id="CHEBI:59789"/>
    </ligand>
</feature>
<dbReference type="Pfam" id="PF17125">
    <property type="entry name" value="Methyltr_RsmF_N"/>
    <property type="match status" value="1"/>
</dbReference>